<evidence type="ECO:0000313" key="2">
    <source>
        <dbReference type="WBParaSite" id="maker-uti_cns_0045947-snap-gene-0.8-mRNA-1"/>
    </source>
</evidence>
<organism evidence="1 2">
    <name type="scientific">Macrostomum lignano</name>
    <dbReference type="NCBI Taxonomy" id="282301"/>
    <lineage>
        <taxon>Eukaryota</taxon>
        <taxon>Metazoa</taxon>
        <taxon>Spiralia</taxon>
        <taxon>Lophotrochozoa</taxon>
        <taxon>Platyhelminthes</taxon>
        <taxon>Rhabditophora</taxon>
        <taxon>Macrostomorpha</taxon>
        <taxon>Macrostomida</taxon>
        <taxon>Macrostomidae</taxon>
        <taxon>Macrostomum</taxon>
    </lineage>
</organism>
<evidence type="ECO:0000313" key="1">
    <source>
        <dbReference type="Proteomes" id="UP000095280"/>
    </source>
</evidence>
<sequence>MSFKTVSVLFVVALLSVTFSCGLGDDVITVAEYKETLQQLEQFNIITETLEKIRDLLDQAAQVGREKLMEVLQSEALKTLLNFLPSYLRDWLDGYIKDLLENLNDPIAFTNLQQAMQSAAKVYTEMSYKMKRF</sequence>
<dbReference type="AlphaFoldDB" id="A0A1I8J5X3"/>
<protein>
    <submittedName>
        <fullName evidence="2">Truncated apolipoprotein A-II</fullName>
    </submittedName>
</protein>
<accession>A0A1I8J5X3</accession>
<keyword evidence="1" id="KW-1185">Reference proteome</keyword>
<proteinExistence type="predicted"/>
<dbReference type="PROSITE" id="PS51257">
    <property type="entry name" value="PROKAR_LIPOPROTEIN"/>
    <property type="match status" value="1"/>
</dbReference>
<dbReference type="WBParaSite" id="maker-uti_cns_0045947-snap-gene-0.8-mRNA-1">
    <property type="protein sequence ID" value="maker-uti_cns_0045947-snap-gene-0.8-mRNA-1"/>
    <property type="gene ID" value="maker-uti_cns_0045947-snap-gene-0.8"/>
</dbReference>
<name>A0A1I8J5X3_9PLAT</name>
<reference evidence="2" key="1">
    <citation type="submission" date="2016-11" db="UniProtKB">
        <authorList>
            <consortium name="WormBaseParasite"/>
        </authorList>
    </citation>
    <scope>IDENTIFICATION</scope>
</reference>
<dbReference type="Proteomes" id="UP000095280">
    <property type="component" value="Unplaced"/>
</dbReference>